<dbReference type="Gene3D" id="2.30.30.490">
    <property type="match status" value="1"/>
</dbReference>
<protein>
    <recommendedName>
        <fullName evidence="3">BAH domain-containing protein</fullName>
    </recommendedName>
</protein>
<reference evidence="1" key="1">
    <citation type="submission" date="2022-10" db="EMBL/GenBank/DDBJ databases">
        <title>Culturing micro-colonial fungi from biological soil crusts in the Mojave desert and describing Neophaeococcomyces mojavensis, and introducing the new genera and species Taxawa tesnikishii.</title>
        <authorList>
            <person name="Kurbessoian T."/>
            <person name="Stajich J.E."/>
        </authorList>
    </citation>
    <scope>NUCLEOTIDE SEQUENCE</scope>
    <source>
        <strain evidence="1">TK_1</strain>
    </source>
</reference>
<dbReference type="Proteomes" id="UP001172684">
    <property type="component" value="Unassembled WGS sequence"/>
</dbReference>
<gene>
    <name evidence="1" type="ORF">H2201_008722</name>
</gene>
<sequence>MALRVALTKIQTSDENLDEGSIDVEPGYDAGDPSFGTVGSEQRADELAVLDPAILEPRNTDHEETAMAETITGPIFETNDFANDAGSHETVLDSESSPTPNCHAEGYDERQTATVDNVVCDGGPLSPAEELYGFDNGGAEHLNAWPLKHGRPWNSLPAVRSAMHGPLTLHVGDSVFVRCTDSADHLAKITEMRDLEDGRYVVVFAWYYTRADIKRELKPKRRRSKQLCNSLDRHWPPNAPYEHMLSTDRIITLWDTVQRKAPSDVLNAICADAFYIITGSKREVCESSDPRYKWMEKILDLSPYDDGL</sequence>
<dbReference type="InterPro" id="IPR043151">
    <property type="entry name" value="BAH_sf"/>
</dbReference>
<keyword evidence="2" id="KW-1185">Reference proteome</keyword>
<proteinExistence type="predicted"/>
<comment type="caution">
    <text evidence="1">The sequence shown here is derived from an EMBL/GenBank/DDBJ whole genome shotgun (WGS) entry which is preliminary data.</text>
</comment>
<accession>A0ABQ9NGB2</accession>
<evidence type="ECO:0000313" key="1">
    <source>
        <dbReference type="EMBL" id="KAJ9655812.1"/>
    </source>
</evidence>
<name>A0ABQ9NGB2_9PEZI</name>
<organism evidence="1 2">
    <name type="scientific">Coniosporium apollinis</name>
    <dbReference type="NCBI Taxonomy" id="61459"/>
    <lineage>
        <taxon>Eukaryota</taxon>
        <taxon>Fungi</taxon>
        <taxon>Dikarya</taxon>
        <taxon>Ascomycota</taxon>
        <taxon>Pezizomycotina</taxon>
        <taxon>Dothideomycetes</taxon>
        <taxon>Dothideomycetes incertae sedis</taxon>
        <taxon>Coniosporium</taxon>
    </lineage>
</organism>
<dbReference type="EMBL" id="JAPDRL010000151">
    <property type="protein sequence ID" value="KAJ9655812.1"/>
    <property type="molecule type" value="Genomic_DNA"/>
</dbReference>
<evidence type="ECO:0000313" key="2">
    <source>
        <dbReference type="Proteomes" id="UP001172684"/>
    </source>
</evidence>
<evidence type="ECO:0008006" key="3">
    <source>
        <dbReference type="Google" id="ProtNLM"/>
    </source>
</evidence>